<keyword evidence="1" id="KW-0472">Membrane</keyword>
<evidence type="ECO:0000256" key="1">
    <source>
        <dbReference type="SAM" id="Phobius"/>
    </source>
</evidence>
<keyword evidence="1" id="KW-1133">Transmembrane helix</keyword>
<dbReference type="STRING" id="1802557.A3A20_01345"/>
<reference evidence="2 3" key="1">
    <citation type="journal article" date="2016" name="Nat. Commun.">
        <title>Thousands of microbial genomes shed light on interconnected biogeochemical processes in an aquifer system.</title>
        <authorList>
            <person name="Anantharaman K."/>
            <person name="Brown C.T."/>
            <person name="Hug L.A."/>
            <person name="Sharon I."/>
            <person name="Castelle C.J."/>
            <person name="Probst A.J."/>
            <person name="Thomas B.C."/>
            <person name="Singh A."/>
            <person name="Wilkins M.J."/>
            <person name="Karaoz U."/>
            <person name="Brodie E.L."/>
            <person name="Williams K.H."/>
            <person name="Hubbard S.S."/>
            <person name="Banfield J.F."/>
        </authorList>
    </citation>
    <scope>NUCLEOTIDE SEQUENCE [LARGE SCALE GENOMIC DNA]</scope>
</reference>
<feature type="transmembrane region" description="Helical" evidence="1">
    <location>
        <begin position="119"/>
        <end position="144"/>
    </location>
</feature>
<gene>
    <name evidence="2" type="ORF">A3A20_01345</name>
</gene>
<dbReference type="AlphaFoldDB" id="A0A1F8DSY3"/>
<name>A0A1F8DSY3_9BACT</name>
<accession>A0A1F8DSY3</accession>
<keyword evidence="1" id="KW-0812">Transmembrane</keyword>
<feature type="transmembrane region" description="Helical" evidence="1">
    <location>
        <begin position="6"/>
        <end position="22"/>
    </location>
</feature>
<dbReference type="Proteomes" id="UP000178946">
    <property type="component" value="Unassembled WGS sequence"/>
</dbReference>
<organism evidence="2 3">
    <name type="scientific">Candidatus Wolfebacteria bacterium RIFCSPLOWO2_01_FULL_45_19</name>
    <dbReference type="NCBI Taxonomy" id="1802557"/>
    <lineage>
        <taxon>Bacteria</taxon>
        <taxon>Candidatus Wolfeibacteriota</taxon>
    </lineage>
</organism>
<protein>
    <submittedName>
        <fullName evidence="2">Uncharacterized protein</fullName>
    </submittedName>
</protein>
<dbReference type="EMBL" id="MGIR01000001">
    <property type="protein sequence ID" value="OGM91572.1"/>
    <property type="molecule type" value="Genomic_DNA"/>
</dbReference>
<comment type="caution">
    <text evidence="2">The sequence shown here is derived from an EMBL/GenBank/DDBJ whole genome shotgun (WGS) entry which is preliminary data.</text>
</comment>
<proteinExistence type="predicted"/>
<feature type="transmembrane region" description="Helical" evidence="1">
    <location>
        <begin position="75"/>
        <end position="99"/>
    </location>
</feature>
<sequence length="186" mass="21585">MTVGLVAAVVFLGAQILLRFFFEHKSRIFRTLFWLSVIVIFAIQAYWMREQFLAWHGGGPPASYLVPPYRGFSYFALYSFTNFLIQPFLAFFAALFVLLGAKFLNRKFQDRFFEKEEPYIAAGALFLAGHPGWMYALAAVLSIYLIIHTSLFIIHKQQKRIPLYWLWLPISISVIIFSGLGFNFQF</sequence>
<evidence type="ECO:0000313" key="2">
    <source>
        <dbReference type="EMBL" id="OGM91572.1"/>
    </source>
</evidence>
<evidence type="ECO:0000313" key="3">
    <source>
        <dbReference type="Proteomes" id="UP000178946"/>
    </source>
</evidence>
<feature type="transmembrane region" description="Helical" evidence="1">
    <location>
        <begin position="29"/>
        <end position="47"/>
    </location>
</feature>
<feature type="transmembrane region" description="Helical" evidence="1">
    <location>
        <begin position="164"/>
        <end position="184"/>
    </location>
</feature>